<evidence type="ECO:0000256" key="8">
    <source>
        <dbReference type="ARBA" id="ARBA00023229"/>
    </source>
</evidence>
<evidence type="ECO:0000256" key="1">
    <source>
        <dbReference type="ARBA" id="ARBA00001917"/>
    </source>
</evidence>
<name>Q0AXA5_SYNWW</name>
<dbReference type="HOGENOM" id="CLU_065515_0_0_9"/>
<proteinExistence type="inferred from homology"/>
<evidence type="ECO:0000313" key="14">
    <source>
        <dbReference type="Proteomes" id="UP000001968"/>
    </source>
</evidence>
<feature type="domain" description="FMN-dependent dehydrogenase" evidence="12">
    <location>
        <begin position="130"/>
        <end position="285"/>
    </location>
</feature>
<comment type="cofactor">
    <cofactor evidence="11">
        <name>Mg(2+)</name>
        <dbReference type="ChEBI" id="CHEBI:18420"/>
    </cofactor>
</comment>
<feature type="binding site" evidence="11">
    <location>
        <position position="115"/>
    </location>
    <ligand>
        <name>Mg(2+)</name>
        <dbReference type="ChEBI" id="CHEBI:18420"/>
    </ligand>
</feature>
<dbReference type="Pfam" id="PF01070">
    <property type="entry name" value="FMN_dh"/>
    <property type="match status" value="1"/>
</dbReference>
<keyword evidence="2 11" id="KW-0963">Cytoplasm</keyword>
<accession>Q0AXA5</accession>
<feature type="binding site" evidence="11">
    <location>
        <begin position="25"/>
        <end position="27"/>
    </location>
    <ligand>
        <name>FMN</name>
        <dbReference type="ChEBI" id="CHEBI:58210"/>
    </ligand>
</feature>
<dbReference type="EC" id="5.3.3.2" evidence="11"/>
<dbReference type="InterPro" id="IPR011179">
    <property type="entry name" value="IPdP_isomerase"/>
</dbReference>
<keyword evidence="6 11" id="KW-0460">Magnesium</keyword>
<organism evidence="13 14">
    <name type="scientific">Syntrophomonas wolfei subsp. wolfei (strain DSM 2245B / Goettingen)</name>
    <dbReference type="NCBI Taxonomy" id="335541"/>
    <lineage>
        <taxon>Bacteria</taxon>
        <taxon>Bacillati</taxon>
        <taxon>Bacillota</taxon>
        <taxon>Clostridia</taxon>
        <taxon>Eubacteriales</taxon>
        <taxon>Syntrophomonadaceae</taxon>
        <taxon>Syntrophomonas</taxon>
    </lineage>
</organism>
<dbReference type="Proteomes" id="UP000001968">
    <property type="component" value="Chromosome"/>
</dbReference>
<dbReference type="Gene3D" id="3.20.20.70">
    <property type="entry name" value="Aldolase class I"/>
    <property type="match status" value="1"/>
</dbReference>
<comment type="cofactor">
    <cofactor evidence="11">
        <name>NADPH</name>
        <dbReference type="ChEBI" id="CHEBI:57783"/>
    </cofactor>
</comment>
<feature type="binding site" evidence="11">
    <location>
        <begin position="220"/>
        <end position="222"/>
    </location>
    <ligand>
        <name>FMN</name>
        <dbReference type="ChEBI" id="CHEBI:58210"/>
    </ligand>
</feature>
<keyword evidence="5 11" id="KW-0479">Metal-binding</keyword>
<comment type="subcellular location">
    <subcellularLocation>
        <location evidence="11">Cytoplasm</location>
    </subcellularLocation>
</comment>
<evidence type="ECO:0000256" key="11">
    <source>
        <dbReference type="HAMAP-Rule" id="MF_00354"/>
    </source>
</evidence>
<keyword evidence="7 11" id="KW-0521">NADP</keyword>
<dbReference type="EMBL" id="CP000448">
    <property type="protein sequence ID" value="ABI68649.1"/>
    <property type="molecule type" value="Genomic_DNA"/>
</dbReference>
<feature type="binding site" evidence="11">
    <location>
        <begin position="241"/>
        <end position="242"/>
    </location>
    <ligand>
        <name>FMN</name>
        <dbReference type="ChEBI" id="CHEBI:58210"/>
    </ligand>
</feature>
<keyword evidence="9 11" id="KW-0413">Isomerase</keyword>
<gene>
    <name evidence="11" type="primary">fni</name>
    <name evidence="13" type="ordered locus">Swol_1341</name>
</gene>
<evidence type="ECO:0000313" key="13">
    <source>
        <dbReference type="EMBL" id="ABI68649.1"/>
    </source>
</evidence>
<dbReference type="NCBIfam" id="TIGR02151">
    <property type="entry name" value="IPP_isom_2"/>
    <property type="match status" value="1"/>
</dbReference>
<reference evidence="14" key="1">
    <citation type="journal article" date="2010" name="Environ. Microbiol.">
        <title>The genome of Syntrophomonas wolfei: new insights into syntrophic metabolism and biohydrogen production.</title>
        <authorList>
            <person name="Sieber J.R."/>
            <person name="Sims D.R."/>
            <person name="Han C."/>
            <person name="Kim E."/>
            <person name="Lykidis A."/>
            <person name="Lapidus A.L."/>
            <person name="McDonnald E."/>
            <person name="Rohlin L."/>
            <person name="Culley D.E."/>
            <person name="Gunsalus R."/>
            <person name="McInerney M.J."/>
        </authorList>
    </citation>
    <scope>NUCLEOTIDE SEQUENCE [LARGE SCALE GENOMIC DNA]</scope>
    <source>
        <strain evidence="14">DSM 2245B / Goettingen</strain>
    </source>
</reference>
<comment type="function">
    <text evidence="11">Involved in the biosynthesis of isoprenoids. Catalyzes the 1,3-allylic rearrangement of the homoallylic substrate isopentenyl (IPP) to its allylic isomer, dimethylallyl diphosphate (DMAPP).</text>
</comment>
<dbReference type="eggNOG" id="COG1304">
    <property type="taxonomic scope" value="Bacteria"/>
</dbReference>
<dbReference type="AlphaFoldDB" id="Q0AXA5"/>
<comment type="catalytic activity">
    <reaction evidence="11">
        <text>isopentenyl diphosphate = dimethylallyl diphosphate</text>
        <dbReference type="Rhea" id="RHEA:23284"/>
        <dbReference type="ChEBI" id="CHEBI:57623"/>
        <dbReference type="ChEBI" id="CHEBI:128769"/>
        <dbReference type="EC" id="5.3.3.2"/>
    </reaction>
</comment>
<dbReference type="PANTHER" id="PTHR43665">
    <property type="entry name" value="ISOPENTENYL-DIPHOSPHATE DELTA-ISOMERASE"/>
    <property type="match status" value="1"/>
</dbReference>
<evidence type="ECO:0000256" key="2">
    <source>
        <dbReference type="ARBA" id="ARBA00022490"/>
    </source>
</evidence>
<feature type="binding site" evidence="11">
    <location>
        <position position="146"/>
    </location>
    <ligand>
        <name>FMN</name>
        <dbReference type="ChEBI" id="CHEBI:58210"/>
    </ligand>
</feature>
<comment type="similarity">
    <text evidence="11">Belongs to the IPP isomerase type 2 family.</text>
</comment>
<evidence type="ECO:0000256" key="5">
    <source>
        <dbReference type="ARBA" id="ARBA00022723"/>
    </source>
</evidence>
<dbReference type="CDD" id="cd02811">
    <property type="entry name" value="IDI-2_FMN"/>
    <property type="match status" value="1"/>
</dbReference>
<sequence length="310" mass="33518">MSLDEIDLSINFLGKELQYPLMINALTGGTAQALAINRALARMALKYRLPMAVGSQSIALESPEAGPSFSIVRDINPNGIILANMNAATRVEEALEAVRMISADALQLHFNVVQELAMTEGDRDFKGIVDNVRQIVHECPVPVIAKEVGFGFSREAAQCLWEAGIEIFDCGGQGGTNFIVIEDQRGGNFAGELDTWGIPTAISLMEILQLPVKQVIASGGIRSALDVTKALTLGADLVGMAAPLLKAFISGGLEALDQSLSGFFYRLKSVFLMCGARNLPEIRRKPLIILGETAEYLRLRGIDPSCWARR</sequence>
<dbReference type="GO" id="GO:0016491">
    <property type="term" value="F:oxidoreductase activity"/>
    <property type="evidence" value="ECO:0007669"/>
    <property type="project" value="InterPro"/>
</dbReference>
<comment type="subunit">
    <text evidence="10 11">Homooctamer. Dimer of tetramers.</text>
</comment>
<evidence type="ECO:0000259" key="12">
    <source>
        <dbReference type="Pfam" id="PF01070"/>
    </source>
</evidence>
<keyword evidence="3 11" id="KW-0285">Flavoprotein</keyword>
<dbReference type="InterPro" id="IPR013785">
    <property type="entry name" value="Aldolase_TIM"/>
</dbReference>
<evidence type="ECO:0000256" key="9">
    <source>
        <dbReference type="ARBA" id="ARBA00023235"/>
    </source>
</evidence>
<evidence type="ECO:0000256" key="6">
    <source>
        <dbReference type="ARBA" id="ARBA00022842"/>
    </source>
</evidence>
<dbReference type="GO" id="GO:0070402">
    <property type="term" value="F:NADPH binding"/>
    <property type="evidence" value="ECO:0007669"/>
    <property type="project" value="UniProtKB-UniRule"/>
</dbReference>
<dbReference type="PANTHER" id="PTHR43665:SF1">
    <property type="entry name" value="ISOPENTENYL-DIPHOSPHATE DELTA-ISOMERASE"/>
    <property type="match status" value="1"/>
</dbReference>
<feature type="binding site" evidence="11">
    <location>
        <position position="55"/>
    </location>
    <ligand>
        <name>FMN</name>
        <dbReference type="ChEBI" id="CHEBI:58210"/>
    </ligand>
</feature>
<dbReference type="HAMAP" id="MF_00354">
    <property type="entry name" value="Idi_2"/>
    <property type="match status" value="1"/>
</dbReference>
<keyword evidence="14" id="KW-1185">Reference proteome</keyword>
<dbReference type="PIRSF" id="PIRSF003314">
    <property type="entry name" value="IPP_isomerase"/>
    <property type="match status" value="1"/>
</dbReference>
<comment type="cofactor">
    <cofactor evidence="1 11">
        <name>FMN</name>
        <dbReference type="ChEBI" id="CHEBI:58210"/>
    </cofactor>
</comment>
<dbReference type="KEGG" id="swo:Swol_1341"/>
<keyword evidence="4 11" id="KW-0288">FMN</keyword>
<dbReference type="GO" id="GO:0004452">
    <property type="term" value="F:isopentenyl-diphosphate delta-isomerase activity"/>
    <property type="evidence" value="ECO:0007669"/>
    <property type="project" value="UniProtKB-UniRule"/>
</dbReference>
<dbReference type="SUPFAM" id="SSF51395">
    <property type="entry name" value="FMN-linked oxidoreductases"/>
    <property type="match status" value="1"/>
</dbReference>
<feature type="binding site" evidence="11">
    <location>
        <position position="176"/>
    </location>
    <ligand>
        <name>FMN</name>
        <dbReference type="ChEBI" id="CHEBI:58210"/>
    </ligand>
</feature>
<evidence type="ECO:0000256" key="10">
    <source>
        <dbReference type="ARBA" id="ARBA00025810"/>
    </source>
</evidence>
<comment type="caution">
    <text evidence="11">Lacks conserved residue(s) required for the propagation of feature annotation.</text>
</comment>
<dbReference type="InterPro" id="IPR000262">
    <property type="entry name" value="FMN-dep_DH"/>
</dbReference>
<dbReference type="GO" id="GO:0008299">
    <property type="term" value="P:isoprenoid biosynthetic process"/>
    <property type="evidence" value="ECO:0007669"/>
    <property type="project" value="UniProtKB-UniRule"/>
</dbReference>
<feature type="binding site" evidence="11">
    <location>
        <position position="114"/>
    </location>
    <ligand>
        <name>substrate</name>
    </ligand>
</feature>
<dbReference type="GO" id="GO:0000287">
    <property type="term" value="F:magnesium ion binding"/>
    <property type="evidence" value="ECO:0007669"/>
    <property type="project" value="UniProtKB-UniRule"/>
</dbReference>
<dbReference type="GO" id="GO:0005737">
    <property type="term" value="C:cytoplasm"/>
    <property type="evidence" value="ECO:0007669"/>
    <property type="project" value="UniProtKB-SubCell"/>
</dbReference>
<evidence type="ECO:0000256" key="3">
    <source>
        <dbReference type="ARBA" id="ARBA00022630"/>
    </source>
</evidence>
<feature type="binding site" evidence="11">
    <location>
        <position position="84"/>
    </location>
    <ligand>
        <name>FMN</name>
        <dbReference type="ChEBI" id="CHEBI:58210"/>
    </ligand>
</feature>
<dbReference type="GO" id="GO:0010181">
    <property type="term" value="F:FMN binding"/>
    <property type="evidence" value="ECO:0007669"/>
    <property type="project" value="UniProtKB-UniRule"/>
</dbReference>
<dbReference type="STRING" id="335541.Swol_1341"/>
<keyword evidence="8 11" id="KW-0414">Isoprene biosynthesis</keyword>
<evidence type="ECO:0000256" key="7">
    <source>
        <dbReference type="ARBA" id="ARBA00022857"/>
    </source>
</evidence>
<protein>
    <recommendedName>
        <fullName evidence="11">Isopentenyl-diphosphate delta-isomerase</fullName>
        <shortName evidence="11">IPP isomerase</shortName>
        <ecNumber evidence="11">5.3.3.2</ecNumber>
    </recommendedName>
    <alternativeName>
        <fullName evidence="11">Isopentenyl diphosphate:dimethylallyl diphosphate isomerase</fullName>
    </alternativeName>
    <alternativeName>
        <fullName evidence="11">Isopentenyl pyrophosphate isomerase</fullName>
    </alternativeName>
    <alternativeName>
        <fullName evidence="11">Type 2 isopentenyl diphosphate isomerase</fullName>
        <shortName evidence="11">IDI-2</shortName>
    </alternativeName>
</protein>
<evidence type="ECO:0000256" key="4">
    <source>
        <dbReference type="ARBA" id="ARBA00022643"/>
    </source>
</evidence>